<evidence type="ECO:0000313" key="2">
    <source>
        <dbReference type="Proteomes" id="UP000326939"/>
    </source>
</evidence>
<gene>
    <name evidence="1" type="ORF">DKX38_020025</name>
</gene>
<accession>A0A5N5KHZ2</accession>
<sequence>MIRGIRSSKPILVHCHAAALGSRLPSIASAKAGVAGAIALLQPFSSRDSGSDEASTRCCPSCRQNMLISKSDVVFAGHQ</sequence>
<name>A0A5N5KHZ2_9ROSI</name>
<evidence type="ECO:0000313" key="1">
    <source>
        <dbReference type="EMBL" id="KAB5529944.1"/>
    </source>
</evidence>
<keyword evidence="2" id="KW-1185">Reference proteome</keyword>
<organism evidence="1 2">
    <name type="scientific">Salix brachista</name>
    <dbReference type="NCBI Taxonomy" id="2182728"/>
    <lineage>
        <taxon>Eukaryota</taxon>
        <taxon>Viridiplantae</taxon>
        <taxon>Streptophyta</taxon>
        <taxon>Embryophyta</taxon>
        <taxon>Tracheophyta</taxon>
        <taxon>Spermatophyta</taxon>
        <taxon>Magnoliopsida</taxon>
        <taxon>eudicotyledons</taxon>
        <taxon>Gunneridae</taxon>
        <taxon>Pentapetalae</taxon>
        <taxon>rosids</taxon>
        <taxon>fabids</taxon>
        <taxon>Malpighiales</taxon>
        <taxon>Salicaceae</taxon>
        <taxon>Saliceae</taxon>
        <taxon>Salix</taxon>
    </lineage>
</organism>
<protein>
    <submittedName>
        <fullName evidence="1">Uncharacterized protein</fullName>
    </submittedName>
</protein>
<dbReference type="AlphaFoldDB" id="A0A5N5KHZ2"/>
<dbReference type="EMBL" id="VDCV01000013">
    <property type="protein sequence ID" value="KAB5529944.1"/>
    <property type="molecule type" value="Genomic_DNA"/>
</dbReference>
<reference evidence="2" key="1">
    <citation type="journal article" date="2019" name="Gigascience">
        <title>De novo genome assembly of the endangered Acer yangbiense, a plant species with extremely small populations endemic to Yunnan Province, China.</title>
        <authorList>
            <person name="Yang J."/>
            <person name="Wariss H.M."/>
            <person name="Tao L."/>
            <person name="Zhang R."/>
            <person name="Yun Q."/>
            <person name="Hollingsworth P."/>
            <person name="Dao Z."/>
            <person name="Luo G."/>
            <person name="Guo H."/>
            <person name="Ma Y."/>
            <person name="Sun W."/>
        </authorList>
    </citation>
    <scope>NUCLEOTIDE SEQUENCE [LARGE SCALE GENOMIC DNA]</scope>
    <source>
        <strain evidence="2">cv. br00</strain>
    </source>
</reference>
<proteinExistence type="predicted"/>
<comment type="caution">
    <text evidence="1">The sequence shown here is derived from an EMBL/GenBank/DDBJ whole genome shotgun (WGS) entry which is preliminary data.</text>
</comment>
<dbReference type="Proteomes" id="UP000326939">
    <property type="component" value="Chromosome 13"/>
</dbReference>